<evidence type="ECO:0000313" key="2">
    <source>
        <dbReference type="Proteomes" id="UP000557193"/>
    </source>
</evidence>
<comment type="caution">
    <text evidence="1">The sequence shown here is derived from an EMBL/GenBank/DDBJ whole genome shotgun (WGS) entry which is preliminary data.</text>
</comment>
<name>A0A7X0BQD3_9PSED</name>
<evidence type="ECO:0000313" key="1">
    <source>
        <dbReference type="EMBL" id="MBB6340840.1"/>
    </source>
</evidence>
<organism evidence="1 2">
    <name type="scientific">Pseudomonas fluvialis</name>
    <dbReference type="NCBI Taxonomy" id="1793966"/>
    <lineage>
        <taxon>Bacteria</taxon>
        <taxon>Pseudomonadati</taxon>
        <taxon>Pseudomonadota</taxon>
        <taxon>Gammaproteobacteria</taxon>
        <taxon>Pseudomonadales</taxon>
        <taxon>Pseudomonadaceae</taxon>
        <taxon>Pseudomonas</taxon>
    </lineage>
</organism>
<dbReference type="InterPro" id="IPR019587">
    <property type="entry name" value="Polyketide_cyclase/dehydratase"/>
</dbReference>
<proteinExistence type="predicted"/>
<dbReference type="Proteomes" id="UP000557193">
    <property type="component" value="Unassembled WGS sequence"/>
</dbReference>
<keyword evidence="2" id="KW-1185">Reference proteome</keyword>
<dbReference type="RefSeq" id="WP_184681081.1">
    <property type="nucleotide sequence ID" value="NZ_JACHLL010000001.1"/>
</dbReference>
<protein>
    <submittedName>
        <fullName evidence="1">Uncharacterized protein YndB with AHSA1/START domain</fullName>
    </submittedName>
</protein>
<gene>
    <name evidence="1" type="ORF">HNP49_000990</name>
</gene>
<reference evidence="1 2" key="1">
    <citation type="submission" date="2020-08" db="EMBL/GenBank/DDBJ databases">
        <title>Functional genomics of gut bacteria from endangered species of beetles.</title>
        <authorList>
            <person name="Carlos-Shanley C."/>
        </authorList>
    </citation>
    <scope>NUCLEOTIDE SEQUENCE [LARGE SCALE GENOMIC DNA]</scope>
    <source>
        <strain evidence="1 2">S00202</strain>
    </source>
</reference>
<dbReference type="EMBL" id="JACHLL010000001">
    <property type="protein sequence ID" value="MBB6340840.1"/>
    <property type="molecule type" value="Genomic_DNA"/>
</dbReference>
<dbReference type="AlphaFoldDB" id="A0A7X0BQD3"/>
<sequence length="151" mass="17244">MPAQMQHSIDIARSPAEVYAFITQPWHWHHWHPSSRSAKAQVSELAVGDSFDEEIVVQPLAPLPPSLHRETHYQVLAAAPGQHWLCRGQMRDGWLEIRYQLQPSVVGTRLTRTLTFDVGGITRLMMPLLRRRQRVLSPVALSNLKTLLEAR</sequence>
<dbReference type="SUPFAM" id="SSF55961">
    <property type="entry name" value="Bet v1-like"/>
    <property type="match status" value="1"/>
</dbReference>
<accession>A0A7X0BQD3</accession>
<dbReference type="Pfam" id="PF10604">
    <property type="entry name" value="Polyketide_cyc2"/>
    <property type="match status" value="1"/>
</dbReference>
<dbReference type="InterPro" id="IPR023393">
    <property type="entry name" value="START-like_dom_sf"/>
</dbReference>
<dbReference type="Gene3D" id="3.30.530.20">
    <property type="match status" value="1"/>
</dbReference>